<keyword evidence="4" id="KW-1185">Reference proteome</keyword>
<protein>
    <recommendedName>
        <fullName evidence="5">Lipoprotein</fullName>
    </recommendedName>
</protein>
<evidence type="ECO:0000256" key="1">
    <source>
        <dbReference type="SAM" id="MobiDB-lite"/>
    </source>
</evidence>
<keyword evidence="2" id="KW-0732">Signal</keyword>
<name>A0A372MBT7_9ACTN</name>
<evidence type="ECO:0008006" key="5">
    <source>
        <dbReference type="Google" id="ProtNLM"/>
    </source>
</evidence>
<accession>A0A372MBT7</accession>
<organism evidence="3 4">
    <name type="scientific">Streptomyces triticagri</name>
    <dbReference type="NCBI Taxonomy" id="2293568"/>
    <lineage>
        <taxon>Bacteria</taxon>
        <taxon>Bacillati</taxon>
        <taxon>Actinomycetota</taxon>
        <taxon>Actinomycetes</taxon>
        <taxon>Kitasatosporales</taxon>
        <taxon>Streptomycetaceae</taxon>
        <taxon>Streptomyces</taxon>
    </lineage>
</organism>
<feature type="chain" id="PRO_5039339914" description="Lipoprotein" evidence="2">
    <location>
        <begin position="31"/>
        <end position="251"/>
    </location>
</feature>
<dbReference type="OrthoDB" id="4312411at2"/>
<dbReference type="RefSeq" id="WP_128554080.1">
    <property type="nucleotide sequence ID" value="NZ_QUAK01000012.1"/>
</dbReference>
<feature type="signal peptide" evidence="2">
    <location>
        <begin position="1"/>
        <end position="30"/>
    </location>
</feature>
<evidence type="ECO:0000313" key="4">
    <source>
        <dbReference type="Proteomes" id="UP000263094"/>
    </source>
</evidence>
<sequence>MTAIAPGRTRRTAGAAVLCASLAVVGLAGCSDGEEDPDAGTNGVAKLSAARIQSKSRKAATTADSVRLSGSVVSKGATYKLDMQLTGDGGSGEVRSGKRTFQLLRVGEQLFLKADAQFWTSGKESGGKADEAAAGKLDGKYVKVPEGDKSYRQLSGFTDKKLLLDGLLTLHGKLEKGERGSTGGVRTIEITGDQGAGGTLDVSLEGPPYPLTLERAGGAGVLKLTDWGKDFEVEPPTKGETVDYGQELPSS</sequence>
<dbReference type="Proteomes" id="UP000263094">
    <property type="component" value="Unassembled WGS sequence"/>
</dbReference>
<feature type="compositionally biased region" description="Basic and acidic residues" evidence="1">
    <location>
        <begin position="232"/>
        <end position="241"/>
    </location>
</feature>
<reference evidence="3 4" key="1">
    <citation type="submission" date="2018-08" db="EMBL/GenBank/DDBJ databases">
        <title>Isolation, diversity and antifungal activity of Actinobacteria from wheat.</title>
        <authorList>
            <person name="Han C."/>
        </authorList>
    </citation>
    <scope>NUCLEOTIDE SEQUENCE [LARGE SCALE GENOMIC DNA]</scope>
    <source>
        <strain evidence="3 4">NEAU-YY421</strain>
    </source>
</reference>
<gene>
    <name evidence="3" type="ORF">DY218_01775</name>
</gene>
<dbReference type="AlphaFoldDB" id="A0A372MBT7"/>
<evidence type="ECO:0000313" key="3">
    <source>
        <dbReference type="EMBL" id="RFU88414.1"/>
    </source>
</evidence>
<comment type="caution">
    <text evidence="3">The sequence shown here is derived from an EMBL/GenBank/DDBJ whole genome shotgun (WGS) entry which is preliminary data.</text>
</comment>
<dbReference type="EMBL" id="QUAK01000012">
    <property type="protein sequence ID" value="RFU88414.1"/>
    <property type="molecule type" value="Genomic_DNA"/>
</dbReference>
<evidence type="ECO:0000256" key="2">
    <source>
        <dbReference type="SAM" id="SignalP"/>
    </source>
</evidence>
<proteinExistence type="predicted"/>
<feature type="region of interest" description="Disordered" evidence="1">
    <location>
        <begin position="232"/>
        <end position="251"/>
    </location>
</feature>